<dbReference type="RefSeq" id="WP_345551136.1">
    <property type="nucleotide sequence ID" value="NZ_BAABRT010000015.1"/>
</dbReference>
<evidence type="ECO:0000256" key="1">
    <source>
        <dbReference type="SAM" id="Phobius"/>
    </source>
</evidence>
<keyword evidence="1" id="KW-0812">Transmembrane</keyword>
<protein>
    <submittedName>
        <fullName evidence="2">Uncharacterized protein</fullName>
    </submittedName>
</protein>
<comment type="caution">
    <text evidence="2">The sequence shown here is derived from an EMBL/GenBank/DDBJ whole genome shotgun (WGS) entry which is preliminary data.</text>
</comment>
<feature type="transmembrane region" description="Helical" evidence="1">
    <location>
        <begin position="105"/>
        <end position="129"/>
    </location>
</feature>
<organism evidence="2 3">
    <name type="scientific">Microbulbifer aestuariivivens</name>
    <dbReference type="NCBI Taxonomy" id="1908308"/>
    <lineage>
        <taxon>Bacteria</taxon>
        <taxon>Pseudomonadati</taxon>
        <taxon>Pseudomonadota</taxon>
        <taxon>Gammaproteobacteria</taxon>
        <taxon>Cellvibrionales</taxon>
        <taxon>Microbulbiferaceae</taxon>
        <taxon>Microbulbifer</taxon>
    </lineage>
</organism>
<feature type="transmembrane region" description="Helical" evidence="1">
    <location>
        <begin position="30"/>
        <end position="54"/>
    </location>
</feature>
<evidence type="ECO:0000313" key="2">
    <source>
        <dbReference type="EMBL" id="GAA5525440.1"/>
    </source>
</evidence>
<feature type="transmembrane region" description="Helical" evidence="1">
    <location>
        <begin position="66"/>
        <end position="85"/>
    </location>
</feature>
<accession>A0ABP9WQG1</accession>
<proteinExistence type="predicted"/>
<keyword evidence="3" id="KW-1185">Reference proteome</keyword>
<sequence>MLAIFFAALSLSHLGLLVWSLRQPSIGLPIWFLRCLLLALALDNMVIALAPLLLESPVYGVMSMMRFWIHAILLPGLLVFAAYLLQRYVASERIRVWLPRLGWALAIIAITYGYVFELAPLELVVADYYPRMISADSQPPLATIAVNLLVIVAGIWLWRVAQWPWLFAGALQIFLVNGASAGLEWAFIVGNSAELLFALSLLATLAHIQKDATSNVDDRSGDSQAAMAAELRGN</sequence>
<gene>
    <name evidence="2" type="ORF">Maes01_02010</name>
</gene>
<feature type="transmembrane region" description="Helical" evidence="1">
    <location>
        <begin position="141"/>
        <end position="159"/>
    </location>
</feature>
<dbReference type="Proteomes" id="UP001408594">
    <property type="component" value="Unassembled WGS sequence"/>
</dbReference>
<feature type="transmembrane region" description="Helical" evidence="1">
    <location>
        <begin position="165"/>
        <end position="187"/>
    </location>
</feature>
<dbReference type="EMBL" id="BAABRT010000015">
    <property type="protein sequence ID" value="GAA5525440.1"/>
    <property type="molecule type" value="Genomic_DNA"/>
</dbReference>
<reference evidence="2 3" key="1">
    <citation type="submission" date="2024-02" db="EMBL/GenBank/DDBJ databases">
        <title>Microbulbifer aestuariivivens NBRC 112533.</title>
        <authorList>
            <person name="Ichikawa N."/>
            <person name="Katano-Makiyama Y."/>
            <person name="Hidaka K."/>
        </authorList>
    </citation>
    <scope>NUCLEOTIDE SEQUENCE [LARGE SCALE GENOMIC DNA]</scope>
    <source>
        <strain evidence="2 3">NBRC 112533</strain>
    </source>
</reference>
<evidence type="ECO:0000313" key="3">
    <source>
        <dbReference type="Proteomes" id="UP001408594"/>
    </source>
</evidence>
<keyword evidence="1" id="KW-0472">Membrane</keyword>
<keyword evidence="1" id="KW-1133">Transmembrane helix</keyword>
<name>A0ABP9WQG1_9GAMM</name>